<comment type="caution">
    <text evidence="1">The sequence shown here is derived from an EMBL/GenBank/DDBJ whole genome shotgun (WGS) entry which is preliminary data.</text>
</comment>
<dbReference type="RefSeq" id="WP_152788316.1">
    <property type="nucleotide sequence ID" value="NZ_BAABEQ010000031.1"/>
</dbReference>
<dbReference type="AlphaFoldDB" id="A0A5N8W777"/>
<dbReference type="EMBL" id="VJZE01000218">
    <property type="protein sequence ID" value="MPY43341.1"/>
    <property type="molecule type" value="Genomic_DNA"/>
</dbReference>
<evidence type="ECO:0000313" key="2">
    <source>
        <dbReference type="Proteomes" id="UP000326979"/>
    </source>
</evidence>
<evidence type="ECO:0000313" key="1">
    <source>
        <dbReference type="EMBL" id="MPY43341.1"/>
    </source>
</evidence>
<protein>
    <submittedName>
        <fullName evidence="1">Uncharacterized protein</fullName>
    </submittedName>
</protein>
<sequence length="87" mass="9952">MGAIDEKIRRRAVEIMVVAPEEHGAWTITHRRAVLVHGRLPGRELGWWLSWVDPATERRRDELVPGTESDQAQAMEYARNFFAANGI</sequence>
<name>A0A5N8W777_9ACTN</name>
<gene>
    <name evidence="1" type="ORF">FNH04_26530</name>
</gene>
<accession>A0A5N8W777</accession>
<dbReference type="Proteomes" id="UP000326979">
    <property type="component" value="Unassembled WGS sequence"/>
</dbReference>
<keyword evidence="2" id="KW-1185">Reference proteome</keyword>
<proteinExistence type="predicted"/>
<organism evidence="1 2">
    <name type="scientific">Streptomyces phyllanthi</name>
    <dbReference type="NCBI Taxonomy" id="1803180"/>
    <lineage>
        <taxon>Bacteria</taxon>
        <taxon>Bacillati</taxon>
        <taxon>Actinomycetota</taxon>
        <taxon>Actinomycetes</taxon>
        <taxon>Kitasatosporales</taxon>
        <taxon>Streptomycetaceae</taxon>
        <taxon>Streptomyces</taxon>
    </lineage>
</organism>
<reference evidence="1 2" key="1">
    <citation type="submission" date="2019-07" db="EMBL/GenBank/DDBJ databases">
        <title>New species of Amycolatopsis and Streptomyces.</title>
        <authorList>
            <person name="Duangmal K."/>
            <person name="Teo W.F.A."/>
            <person name="Lipun K."/>
        </authorList>
    </citation>
    <scope>NUCLEOTIDE SEQUENCE [LARGE SCALE GENOMIC DNA]</scope>
    <source>
        <strain evidence="1 2">TISTR 2346</strain>
    </source>
</reference>